<feature type="transmembrane region" description="Helical" evidence="5">
    <location>
        <begin position="337"/>
        <end position="359"/>
    </location>
</feature>
<keyword evidence="2 5" id="KW-0812">Transmembrane</keyword>
<evidence type="ECO:0000259" key="6">
    <source>
        <dbReference type="PROSITE" id="PS50850"/>
    </source>
</evidence>
<dbReference type="PROSITE" id="PS50850">
    <property type="entry name" value="MFS"/>
    <property type="match status" value="1"/>
</dbReference>
<evidence type="ECO:0000256" key="1">
    <source>
        <dbReference type="ARBA" id="ARBA00004651"/>
    </source>
</evidence>
<dbReference type="EMBL" id="DYUK01000276">
    <property type="protein sequence ID" value="HJG81192.1"/>
    <property type="molecule type" value="Genomic_DNA"/>
</dbReference>
<feature type="transmembrane region" description="Helical" evidence="5">
    <location>
        <begin position="77"/>
        <end position="95"/>
    </location>
</feature>
<dbReference type="PANTHER" id="PTHR23531">
    <property type="entry name" value="QUINOLENE RESISTANCE PROTEIN NORA"/>
    <property type="match status" value="1"/>
</dbReference>
<evidence type="ECO:0000256" key="5">
    <source>
        <dbReference type="SAM" id="Phobius"/>
    </source>
</evidence>
<dbReference type="PROSITE" id="PS00216">
    <property type="entry name" value="SUGAR_TRANSPORT_1"/>
    <property type="match status" value="1"/>
</dbReference>
<comment type="subcellular location">
    <subcellularLocation>
        <location evidence="1">Cell membrane</location>
        <topology evidence="1">Multi-pass membrane protein</topology>
    </subcellularLocation>
</comment>
<evidence type="ECO:0000256" key="2">
    <source>
        <dbReference type="ARBA" id="ARBA00022692"/>
    </source>
</evidence>
<dbReference type="GO" id="GO:0022857">
    <property type="term" value="F:transmembrane transporter activity"/>
    <property type="evidence" value="ECO:0007669"/>
    <property type="project" value="InterPro"/>
</dbReference>
<keyword evidence="4 5" id="KW-0472">Membrane</keyword>
<keyword evidence="3 5" id="KW-1133">Transmembrane helix</keyword>
<comment type="caution">
    <text evidence="7">The sequence shown here is derived from an EMBL/GenBank/DDBJ whole genome shotgun (WGS) entry which is preliminary data.</text>
</comment>
<dbReference type="CDD" id="cd17489">
    <property type="entry name" value="MFS_YfcJ_like"/>
    <property type="match status" value="1"/>
</dbReference>
<protein>
    <submittedName>
        <fullName evidence="7">MFS transporter</fullName>
    </submittedName>
</protein>
<sequence>MSPGRLWNKDFTVALGISVFLGFVFYLLVTAMVGYAVQRFAAGEAEAGLASTAFVLGSVLTRPLAGKLLDVVGRRRMLTLSLLLAATVSLAYFFVDTLWLFILSRLVHGMLFGMGHTALNAAAQDLIPHSRRSEGSGYFAASMTLASALGPLIAVTSVDRFGYTTLFGISLGFSLVALLGLPFLRLPERRLTAQQLRTALSPDPRTLIDLEGLRMGIVILLNGAAYSAVLAFLATHAAQATGAGTSPSPLFFMSFAVASLAARLTIGRVQDREGDNVVLYPLFITFAASCLLIAFWPTTWGLVLAGLLAGFGYGSLITCAMAIAVRTAGLSRVGLVTSTYLLCMDVGLGLGAIVLGAAAGVWGYAVLYVLCAVLIAASAVWYWAFHGRFPRAGRAGAPGRR</sequence>
<reference evidence="7" key="2">
    <citation type="submission" date="2021-09" db="EMBL/GenBank/DDBJ databases">
        <authorList>
            <person name="Gilroy R."/>
        </authorList>
    </citation>
    <scope>NUCLEOTIDE SEQUENCE</scope>
    <source>
        <strain evidence="7">ChiGjej5B5-7349</strain>
    </source>
</reference>
<feature type="transmembrane region" description="Helical" evidence="5">
    <location>
        <begin position="135"/>
        <end position="155"/>
    </location>
</feature>
<dbReference type="PANTHER" id="PTHR23531:SF1">
    <property type="entry name" value="QUINOLENE RESISTANCE PROTEIN NORA"/>
    <property type="match status" value="1"/>
</dbReference>
<gene>
    <name evidence="7" type="ORF">K8V08_12350</name>
</gene>
<feature type="transmembrane region" description="Helical" evidence="5">
    <location>
        <begin position="302"/>
        <end position="325"/>
    </location>
</feature>
<feature type="transmembrane region" description="Helical" evidence="5">
    <location>
        <begin position="101"/>
        <end position="123"/>
    </location>
</feature>
<proteinExistence type="predicted"/>
<evidence type="ECO:0000256" key="3">
    <source>
        <dbReference type="ARBA" id="ARBA00022989"/>
    </source>
</evidence>
<dbReference type="GO" id="GO:0005886">
    <property type="term" value="C:plasma membrane"/>
    <property type="evidence" value="ECO:0007669"/>
    <property type="project" value="UniProtKB-SubCell"/>
</dbReference>
<feature type="transmembrane region" description="Helical" evidence="5">
    <location>
        <begin position="250"/>
        <end position="266"/>
    </location>
</feature>
<feature type="transmembrane region" description="Helical" evidence="5">
    <location>
        <begin position="12"/>
        <end position="35"/>
    </location>
</feature>
<evidence type="ECO:0000313" key="8">
    <source>
        <dbReference type="Proteomes" id="UP000784435"/>
    </source>
</evidence>
<evidence type="ECO:0000313" key="7">
    <source>
        <dbReference type="EMBL" id="HJG81192.1"/>
    </source>
</evidence>
<dbReference type="InterPro" id="IPR036259">
    <property type="entry name" value="MFS_trans_sf"/>
</dbReference>
<feature type="transmembrane region" description="Helical" evidence="5">
    <location>
        <begin position="278"/>
        <end position="296"/>
    </location>
</feature>
<dbReference type="SUPFAM" id="SSF103473">
    <property type="entry name" value="MFS general substrate transporter"/>
    <property type="match status" value="1"/>
</dbReference>
<feature type="transmembrane region" description="Helical" evidence="5">
    <location>
        <begin position="161"/>
        <end position="184"/>
    </location>
</feature>
<dbReference type="InterPro" id="IPR011701">
    <property type="entry name" value="MFS"/>
</dbReference>
<dbReference type="InterPro" id="IPR005829">
    <property type="entry name" value="Sugar_transporter_CS"/>
</dbReference>
<dbReference type="Proteomes" id="UP000784435">
    <property type="component" value="Unassembled WGS sequence"/>
</dbReference>
<organism evidence="7 8">
    <name type="scientific">Brevibacterium senegalense</name>
    <dbReference type="NCBI Taxonomy" id="1033736"/>
    <lineage>
        <taxon>Bacteria</taxon>
        <taxon>Bacillati</taxon>
        <taxon>Actinomycetota</taxon>
        <taxon>Actinomycetes</taxon>
        <taxon>Micrococcales</taxon>
        <taxon>Brevibacteriaceae</taxon>
        <taxon>Brevibacterium</taxon>
    </lineage>
</organism>
<dbReference type="Pfam" id="PF07690">
    <property type="entry name" value="MFS_1"/>
    <property type="match status" value="1"/>
</dbReference>
<dbReference type="InterPro" id="IPR052714">
    <property type="entry name" value="MFS_Exporter"/>
</dbReference>
<evidence type="ECO:0000256" key="4">
    <source>
        <dbReference type="ARBA" id="ARBA00023136"/>
    </source>
</evidence>
<dbReference type="Gene3D" id="1.20.1250.20">
    <property type="entry name" value="MFS general substrate transporter like domains"/>
    <property type="match status" value="1"/>
</dbReference>
<accession>A0A921SPS2</accession>
<name>A0A921SPS2_9MICO</name>
<reference evidence="7" key="1">
    <citation type="journal article" date="2021" name="PeerJ">
        <title>Extensive microbial diversity within the chicken gut microbiome revealed by metagenomics and culture.</title>
        <authorList>
            <person name="Gilroy R."/>
            <person name="Ravi A."/>
            <person name="Getino M."/>
            <person name="Pursley I."/>
            <person name="Horton D.L."/>
            <person name="Alikhan N.F."/>
            <person name="Baker D."/>
            <person name="Gharbi K."/>
            <person name="Hall N."/>
            <person name="Watson M."/>
            <person name="Adriaenssens E.M."/>
            <person name="Foster-Nyarko E."/>
            <person name="Jarju S."/>
            <person name="Secka A."/>
            <person name="Antonio M."/>
            <person name="Oren A."/>
            <person name="Chaudhuri R.R."/>
            <person name="La Ragione R."/>
            <person name="Hildebrand F."/>
            <person name="Pallen M.J."/>
        </authorList>
    </citation>
    <scope>NUCLEOTIDE SEQUENCE</scope>
    <source>
        <strain evidence="7">ChiGjej5B5-7349</strain>
    </source>
</reference>
<dbReference type="AlphaFoldDB" id="A0A921SPS2"/>
<feature type="transmembrane region" description="Helical" evidence="5">
    <location>
        <begin position="215"/>
        <end position="238"/>
    </location>
</feature>
<feature type="domain" description="Major facilitator superfamily (MFS) profile" evidence="6">
    <location>
        <begin position="11"/>
        <end position="390"/>
    </location>
</feature>
<feature type="transmembrane region" description="Helical" evidence="5">
    <location>
        <begin position="365"/>
        <end position="385"/>
    </location>
</feature>
<dbReference type="InterPro" id="IPR020846">
    <property type="entry name" value="MFS_dom"/>
</dbReference>